<sequence length="94" mass="10833">MEELAYTLPTPSKLNTSRSFWRKDLATAREYLKQVYQYQDALKGGYCTISNFFVSQFNKNTPAEYSNLGYTLFRKPVKGFSDLTDTFSTCEVIS</sequence>
<dbReference type="EMBL" id="BPLR01005350">
    <property type="protein sequence ID" value="GIY01639.1"/>
    <property type="molecule type" value="Genomic_DNA"/>
</dbReference>
<keyword evidence="2" id="KW-1185">Reference proteome</keyword>
<proteinExistence type="predicted"/>
<evidence type="ECO:0000313" key="2">
    <source>
        <dbReference type="Proteomes" id="UP001054945"/>
    </source>
</evidence>
<dbReference type="Proteomes" id="UP001054945">
    <property type="component" value="Unassembled WGS sequence"/>
</dbReference>
<protein>
    <submittedName>
        <fullName evidence="1">Uncharacterized protein</fullName>
    </submittedName>
</protein>
<accession>A0AAV4PX38</accession>
<comment type="caution">
    <text evidence="1">The sequence shown here is derived from an EMBL/GenBank/DDBJ whole genome shotgun (WGS) entry which is preliminary data.</text>
</comment>
<reference evidence="1 2" key="1">
    <citation type="submission" date="2021-06" db="EMBL/GenBank/DDBJ databases">
        <title>Caerostris extrusa draft genome.</title>
        <authorList>
            <person name="Kono N."/>
            <person name="Arakawa K."/>
        </authorList>
    </citation>
    <scope>NUCLEOTIDE SEQUENCE [LARGE SCALE GENOMIC DNA]</scope>
</reference>
<dbReference type="AlphaFoldDB" id="A0AAV4PX38"/>
<name>A0AAV4PX38_CAEEX</name>
<gene>
    <name evidence="1" type="ORF">CEXT_158831</name>
</gene>
<organism evidence="1 2">
    <name type="scientific">Caerostris extrusa</name>
    <name type="common">Bark spider</name>
    <name type="synonym">Caerostris bankana</name>
    <dbReference type="NCBI Taxonomy" id="172846"/>
    <lineage>
        <taxon>Eukaryota</taxon>
        <taxon>Metazoa</taxon>
        <taxon>Ecdysozoa</taxon>
        <taxon>Arthropoda</taxon>
        <taxon>Chelicerata</taxon>
        <taxon>Arachnida</taxon>
        <taxon>Araneae</taxon>
        <taxon>Araneomorphae</taxon>
        <taxon>Entelegynae</taxon>
        <taxon>Araneoidea</taxon>
        <taxon>Araneidae</taxon>
        <taxon>Caerostris</taxon>
    </lineage>
</organism>
<evidence type="ECO:0000313" key="1">
    <source>
        <dbReference type="EMBL" id="GIY01639.1"/>
    </source>
</evidence>